<dbReference type="Proteomes" id="UP000008281">
    <property type="component" value="Unassembled WGS sequence"/>
</dbReference>
<feature type="compositionally biased region" description="Low complexity" evidence="1">
    <location>
        <begin position="50"/>
        <end position="66"/>
    </location>
</feature>
<reference evidence="2" key="1">
    <citation type="submission" date="2007-07" db="EMBL/GenBank/DDBJ databases">
        <title>PCAP assembly of the Caenorhabditis remanei genome.</title>
        <authorList>
            <consortium name="The Caenorhabditis remanei Sequencing Consortium"/>
            <person name="Wilson R.K."/>
        </authorList>
    </citation>
    <scope>NUCLEOTIDE SEQUENCE [LARGE SCALE GENOMIC DNA]</scope>
    <source>
        <strain evidence="2">PB4641</strain>
    </source>
</reference>
<protein>
    <submittedName>
        <fullName evidence="2">Uncharacterized protein</fullName>
    </submittedName>
</protein>
<dbReference type="OrthoDB" id="5832996at2759"/>
<feature type="region of interest" description="Disordered" evidence="1">
    <location>
        <begin position="84"/>
        <end position="194"/>
    </location>
</feature>
<dbReference type="PANTHER" id="PTHR37444:SF1">
    <property type="entry name" value="HUN DOMAIN-CONTAINING PROTEIN-RELATED"/>
    <property type="match status" value="1"/>
</dbReference>
<keyword evidence="3" id="KW-1185">Reference proteome</keyword>
<dbReference type="HOGENOM" id="CLU_038510_0_0_1"/>
<accession>E3MVU3</accession>
<organism evidence="3">
    <name type="scientific">Caenorhabditis remanei</name>
    <name type="common">Caenorhabditis vulgaris</name>
    <dbReference type="NCBI Taxonomy" id="31234"/>
    <lineage>
        <taxon>Eukaryota</taxon>
        <taxon>Metazoa</taxon>
        <taxon>Ecdysozoa</taxon>
        <taxon>Nematoda</taxon>
        <taxon>Chromadorea</taxon>
        <taxon>Rhabditida</taxon>
        <taxon>Rhabditina</taxon>
        <taxon>Rhabditomorpha</taxon>
        <taxon>Rhabditoidea</taxon>
        <taxon>Rhabditidae</taxon>
        <taxon>Peloderinae</taxon>
        <taxon>Caenorhabditis</taxon>
    </lineage>
</organism>
<evidence type="ECO:0000256" key="1">
    <source>
        <dbReference type="SAM" id="MobiDB-lite"/>
    </source>
</evidence>
<dbReference type="eggNOG" id="ENOG502TGTJ">
    <property type="taxonomic scope" value="Eukaryota"/>
</dbReference>
<proteinExistence type="predicted"/>
<gene>
    <name evidence="2" type="ORF">CRE_23565</name>
</gene>
<sequence>MLLDVLLIFKFTSRSRLSTKPPSSLFILNYSSRCRRGTQKPKAVSNPVLTTSKSPSPASTPSQPAPPAVVIASVPVITNPLLQNLHKDPTQSSPNLSKEGKHTTRKKKNEKVEKDPPKTTIRKKKKDLQSISIDLKTSSENDGPGGSANDPRKKKSHTSSDSKKKRSSNETKSDGSKEPSDNEEKTAKKFNPEMANNFFKFLKESHRARRRTEDAHLERMPESSQLNYSVRSIRSKLKKGGPKTSSTEITNFFKPNGDPIWVVDSQPTTEVMRDANGVAITNKELVEAMAEDNLELDEKSWYDLIESYIQCKMSSGTQLPEDHQFDSLAPADTLTEINEYQSQEAVSYNTVKNLVELSEDAIQRYEKRRQGDDNNRPARTIDVTTVEEGPVAPVKVENFQLNTCIVSNITFDLKKNMNIKYDVSIWGYSSDSEEFSFQRHNAIASIRKLHRKMSMSMEKTAKGGSNEKN</sequence>
<dbReference type="FunCoup" id="E3MVU3">
    <property type="interactions" value="9"/>
</dbReference>
<dbReference type="AlphaFoldDB" id="E3MVU3"/>
<dbReference type="STRING" id="31234.E3MVU3"/>
<dbReference type="EMBL" id="DS268484">
    <property type="protein sequence ID" value="EFP10303.1"/>
    <property type="molecule type" value="Genomic_DNA"/>
</dbReference>
<dbReference type="PANTHER" id="PTHR37444">
    <property type="entry name" value="PROTEIN CBG24900-RELATED"/>
    <property type="match status" value="1"/>
</dbReference>
<evidence type="ECO:0000313" key="2">
    <source>
        <dbReference type="EMBL" id="EFP10303.1"/>
    </source>
</evidence>
<name>E3MVU3_CAERE</name>
<dbReference type="InParanoid" id="E3MVU3"/>
<feature type="compositionally biased region" description="Polar residues" evidence="1">
    <location>
        <begin position="129"/>
        <end position="141"/>
    </location>
</feature>
<feature type="compositionally biased region" description="Basic and acidic residues" evidence="1">
    <location>
        <begin position="158"/>
        <end position="191"/>
    </location>
</feature>
<feature type="region of interest" description="Disordered" evidence="1">
    <location>
        <begin position="36"/>
        <end position="66"/>
    </location>
</feature>
<evidence type="ECO:0000313" key="3">
    <source>
        <dbReference type="Proteomes" id="UP000008281"/>
    </source>
</evidence>